<dbReference type="CDD" id="cd00761">
    <property type="entry name" value="Glyco_tranf_GTA_type"/>
    <property type="match status" value="1"/>
</dbReference>
<dbReference type="InterPro" id="IPR029044">
    <property type="entry name" value="Nucleotide-diphossugar_trans"/>
</dbReference>
<keyword evidence="3" id="KW-1185">Reference proteome</keyword>
<dbReference type="InterPro" id="IPR001173">
    <property type="entry name" value="Glyco_trans_2-like"/>
</dbReference>
<reference evidence="2 3" key="1">
    <citation type="submission" date="2019-11" db="EMBL/GenBank/DDBJ databases">
        <title>Pedobacter sp. HMF7056 Genome sequencing and assembly.</title>
        <authorList>
            <person name="Kang H."/>
            <person name="Kim H."/>
            <person name="Joh K."/>
        </authorList>
    </citation>
    <scope>NUCLEOTIDE SEQUENCE [LARGE SCALE GENOMIC DNA]</scope>
    <source>
        <strain evidence="2 3">HMF7056</strain>
    </source>
</reference>
<protein>
    <submittedName>
        <fullName evidence="2">Glycosyltransferase</fullName>
    </submittedName>
</protein>
<dbReference type="PANTHER" id="PTHR43685">
    <property type="entry name" value="GLYCOSYLTRANSFERASE"/>
    <property type="match status" value="1"/>
</dbReference>
<proteinExistence type="predicted"/>
<evidence type="ECO:0000313" key="2">
    <source>
        <dbReference type="EMBL" id="MXV17426.1"/>
    </source>
</evidence>
<evidence type="ECO:0000259" key="1">
    <source>
        <dbReference type="Pfam" id="PF00535"/>
    </source>
</evidence>
<dbReference type="AlphaFoldDB" id="A0A7K1Y402"/>
<evidence type="ECO:0000313" key="3">
    <source>
        <dbReference type="Proteomes" id="UP000451233"/>
    </source>
</evidence>
<dbReference type="PANTHER" id="PTHR43685:SF2">
    <property type="entry name" value="GLYCOSYLTRANSFERASE 2-LIKE DOMAIN-CONTAINING PROTEIN"/>
    <property type="match status" value="1"/>
</dbReference>
<dbReference type="RefSeq" id="WP_160908435.1">
    <property type="nucleotide sequence ID" value="NZ_WVHS01000005.1"/>
</dbReference>
<dbReference type="EMBL" id="WVHS01000005">
    <property type="protein sequence ID" value="MXV17426.1"/>
    <property type="molecule type" value="Genomic_DNA"/>
</dbReference>
<gene>
    <name evidence="2" type="ORF">GS398_19160</name>
</gene>
<accession>A0A7K1Y402</accession>
<comment type="caution">
    <text evidence="2">The sequence shown here is derived from an EMBL/GenBank/DDBJ whole genome shotgun (WGS) entry which is preliminary data.</text>
</comment>
<dbReference type="Pfam" id="PF00535">
    <property type="entry name" value="Glycos_transf_2"/>
    <property type="match status" value="1"/>
</dbReference>
<dbReference type="Gene3D" id="3.90.550.10">
    <property type="entry name" value="Spore Coat Polysaccharide Biosynthesis Protein SpsA, Chain A"/>
    <property type="match status" value="1"/>
</dbReference>
<sequence length="341" mass="39072">MSSIQLSICIPTYNRCTYLKENIVGILSQVTPELSAVVEICISDNASLDDTETVVAQLIKDNPSISIKYARSDVNKGADWNFHRAMVLAGGKYSWLLGDDDALAEGAVRRILELIATRPEIGVFAFNRIRCDIDMNETGMEKFVRDDVPSFLVDFTLPLTEKYYYTLCRSLGGIMSFISSVVYNTDSVRDTKFDESLSGTAYTHLFYWFSYLKSGKKLLYVDEYPIKCRIGLPSFGSGYKRIILDLKGMLFLKDRIFVNDQAVIEFLAILKYEWPIRTLLYNYCVMLPEQWDIELRPLLKKVGWSENELSLIEKIGDTPNLFQSRFKTRLSKTLSKFKGRK</sequence>
<name>A0A7K1Y402_9SPHI</name>
<keyword evidence="2" id="KW-0808">Transferase</keyword>
<dbReference type="GO" id="GO:0016740">
    <property type="term" value="F:transferase activity"/>
    <property type="evidence" value="ECO:0007669"/>
    <property type="project" value="UniProtKB-KW"/>
</dbReference>
<dbReference type="InterPro" id="IPR050834">
    <property type="entry name" value="Glycosyltransf_2"/>
</dbReference>
<feature type="domain" description="Glycosyltransferase 2-like" evidence="1">
    <location>
        <begin position="7"/>
        <end position="137"/>
    </location>
</feature>
<dbReference type="Proteomes" id="UP000451233">
    <property type="component" value="Unassembled WGS sequence"/>
</dbReference>
<dbReference type="SUPFAM" id="SSF53448">
    <property type="entry name" value="Nucleotide-diphospho-sugar transferases"/>
    <property type="match status" value="1"/>
</dbReference>
<organism evidence="2 3">
    <name type="scientific">Hufsiella ginkgonis</name>
    <dbReference type="NCBI Taxonomy" id="2695274"/>
    <lineage>
        <taxon>Bacteria</taxon>
        <taxon>Pseudomonadati</taxon>
        <taxon>Bacteroidota</taxon>
        <taxon>Sphingobacteriia</taxon>
        <taxon>Sphingobacteriales</taxon>
        <taxon>Sphingobacteriaceae</taxon>
        <taxon>Hufsiella</taxon>
    </lineage>
</organism>